<keyword evidence="2 6" id="KW-0479">Metal-binding</keyword>
<dbReference type="SUPFAM" id="SSF56219">
    <property type="entry name" value="DNase I-like"/>
    <property type="match status" value="1"/>
</dbReference>
<dbReference type="AlphaFoldDB" id="A0AAT9G927"/>
<dbReference type="GO" id="GO:0006281">
    <property type="term" value="P:DNA repair"/>
    <property type="evidence" value="ECO:0007669"/>
    <property type="project" value="InterPro"/>
</dbReference>
<dbReference type="EMBL" id="AP029170">
    <property type="protein sequence ID" value="BFD46292.1"/>
    <property type="molecule type" value="Genomic_DNA"/>
</dbReference>
<dbReference type="PANTHER" id="PTHR43250:SF2">
    <property type="entry name" value="EXODEOXYRIBONUCLEASE III"/>
    <property type="match status" value="1"/>
</dbReference>
<feature type="domain" description="Endonuclease/exonuclease/phosphatase" evidence="8">
    <location>
        <begin position="4"/>
        <end position="252"/>
    </location>
</feature>
<comment type="cofactor">
    <cofactor evidence="6">
        <name>Mg(2+)</name>
        <dbReference type="ChEBI" id="CHEBI:18420"/>
    </cofactor>
    <cofactor evidence="6">
        <name>Mn(2+)</name>
        <dbReference type="ChEBI" id="CHEBI:29035"/>
    </cofactor>
    <text evidence="6">Probably binds two magnesium or manganese ions per subunit.</text>
</comment>
<feature type="site" description="Interaction with DNA substrate" evidence="7">
    <location>
        <position position="252"/>
    </location>
</feature>
<dbReference type="PROSITE" id="PS00726">
    <property type="entry name" value="AP_NUCLEASE_F1_1"/>
    <property type="match status" value="1"/>
</dbReference>
<accession>A0AAT9G927</accession>
<dbReference type="NCBIfam" id="TIGR00633">
    <property type="entry name" value="xth"/>
    <property type="match status" value="1"/>
</dbReference>
<feature type="active site" description="Proton donor/acceptor" evidence="5">
    <location>
        <position position="148"/>
    </location>
</feature>
<organism evidence="9">
    <name type="scientific">Candidatus Tisiphia endosymbiont of Sergentomyia squamirostris</name>
    <dbReference type="NCBI Taxonomy" id="3113639"/>
    <lineage>
        <taxon>Bacteria</taxon>
        <taxon>Pseudomonadati</taxon>
        <taxon>Pseudomonadota</taxon>
        <taxon>Alphaproteobacteria</taxon>
        <taxon>Rickettsiales</taxon>
        <taxon>Rickettsiaceae</taxon>
        <taxon>Rickettsieae</taxon>
        <taxon>Candidatus Tisiphia</taxon>
    </lineage>
</organism>
<dbReference type="Gene3D" id="3.60.10.10">
    <property type="entry name" value="Endonuclease/exonuclease/phosphatase"/>
    <property type="match status" value="1"/>
</dbReference>
<dbReference type="GO" id="GO:0004519">
    <property type="term" value="F:endonuclease activity"/>
    <property type="evidence" value="ECO:0007669"/>
    <property type="project" value="InterPro"/>
</dbReference>
<feature type="binding site" evidence="6">
    <location>
        <position position="251"/>
    </location>
    <ligand>
        <name>Mg(2+)</name>
        <dbReference type="ChEBI" id="CHEBI:18420"/>
        <label>1</label>
    </ligand>
</feature>
<dbReference type="GO" id="GO:0046872">
    <property type="term" value="F:metal ion binding"/>
    <property type="evidence" value="ECO:0007669"/>
    <property type="project" value="UniProtKB-KW"/>
</dbReference>
<feature type="binding site" evidence="6">
    <location>
        <position position="7"/>
    </location>
    <ligand>
        <name>Mg(2+)</name>
        <dbReference type="ChEBI" id="CHEBI:18420"/>
        <label>1</label>
    </ligand>
</feature>
<evidence type="ECO:0000259" key="8">
    <source>
        <dbReference type="Pfam" id="PF03372"/>
    </source>
</evidence>
<dbReference type="GO" id="GO:0003677">
    <property type="term" value="F:DNA binding"/>
    <property type="evidence" value="ECO:0007669"/>
    <property type="project" value="InterPro"/>
</dbReference>
<dbReference type="GO" id="GO:0008311">
    <property type="term" value="F:double-stranded DNA 3'-5' DNA exonuclease activity"/>
    <property type="evidence" value="ECO:0007669"/>
    <property type="project" value="InterPro"/>
</dbReference>
<dbReference type="InterPro" id="IPR004808">
    <property type="entry name" value="AP_endonuc_1"/>
</dbReference>
<dbReference type="InterPro" id="IPR037493">
    <property type="entry name" value="ExoIII-like"/>
</dbReference>
<feature type="site" description="Important for catalytic activity" evidence="7">
    <location>
        <position position="222"/>
    </location>
</feature>
<dbReference type="InterPro" id="IPR005135">
    <property type="entry name" value="Endo/exonuclease/phosphatase"/>
</dbReference>
<protein>
    <submittedName>
        <fullName evidence="9">Exodeoxyribonuclease III</fullName>
    </submittedName>
</protein>
<comment type="similarity">
    <text evidence="1">Belongs to the DNA repair enzymes AP/ExoA family.</text>
</comment>
<name>A0AAT9G927_9RICK</name>
<evidence type="ECO:0000256" key="4">
    <source>
        <dbReference type="ARBA" id="ARBA00022842"/>
    </source>
</evidence>
<sequence>MKIVTWNINSVRLRLSLLKKLIDEHQPDIISLQEIKTINELFPYQAINDMGYQHIYCSGEKSYNGVAILSKLPFTNKFILELYNSDKRHVAVEVLGIEIHNFYVPAGGDIADMNVNEKFKHKLAYVKLMQEWLTNNRSKDNKIIITGDLNIAPHEHDVWSSRQLRNVVSHTDIERSTLLELQDSLDFIDSSRYFIPHNEKCYTWWSYRNIDWQKSNRGRRLDHIWTSSNLQDKMLSVSSLSEARNWLMPSDHVPYFLTLSSCVGVKTSISD</sequence>
<keyword evidence="4 6" id="KW-0460">Magnesium</keyword>
<proteinExistence type="inferred from homology"/>
<feature type="active site" description="Proton acceptor" evidence="5">
    <location>
        <position position="252"/>
    </location>
</feature>
<evidence type="ECO:0000256" key="7">
    <source>
        <dbReference type="PIRSR" id="PIRSR604808-3"/>
    </source>
</evidence>
<gene>
    <name evidence="9" type="primary">xth_1</name>
    <name evidence="9" type="ORF">DMENIID0002_09380</name>
</gene>
<evidence type="ECO:0000313" key="9">
    <source>
        <dbReference type="EMBL" id="BFD46292.1"/>
    </source>
</evidence>
<feature type="binding site" evidence="6">
    <location>
        <position position="150"/>
    </location>
    <ligand>
        <name>Mg(2+)</name>
        <dbReference type="ChEBI" id="CHEBI:18420"/>
        <label>1</label>
    </ligand>
</feature>
<evidence type="ECO:0000256" key="2">
    <source>
        <dbReference type="ARBA" id="ARBA00022723"/>
    </source>
</evidence>
<evidence type="ECO:0000256" key="1">
    <source>
        <dbReference type="ARBA" id="ARBA00007092"/>
    </source>
</evidence>
<evidence type="ECO:0000256" key="6">
    <source>
        <dbReference type="PIRSR" id="PIRSR604808-2"/>
    </source>
</evidence>
<dbReference type="PROSITE" id="PS51435">
    <property type="entry name" value="AP_NUCLEASE_F1_4"/>
    <property type="match status" value="1"/>
</dbReference>
<dbReference type="InterPro" id="IPR020847">
    <property type="entry name" value="AP_endonuclease_F1_BS"/>
</dbReference>
<dbReference type="PANTHER" id="PTHR43250">
    <property type="entry name" value="EXODEOXYRIBONUCLEASE III"/>
    <property type="match status" value="1"/>
</dbReference>
<feature type="binding site" evidence="6">
    <location>
        <position position="252"/>
    </location>
    <ligand>
        <name>Mg(2+)</name>
        <dbReference type="ChEBI" id="CHEBI:18420"/>
        <label>1</label>
    </ligand>
</feature>
<evidence type="ECO:0000256" key="3">
    <source>
        <dbReference type="ARBA" id="ARBA00022801"/>
    </source>
</evidence>
<reference evidence="9" key="1">
    <citation type="submission" date="2024-01" db="EMBL/GenBank/DDBJ databases">
        <title>Sequencing the genomes of a sandfly, Sergentomyia squamirostris, and its two endosymbionts.</title>
        <authorList>
            <person name="Itokawa K."/>
            <person name="Sanjoba C."/>
        </authorList>
    </citation>
    <scope>NUCLEOTIDE SEQUENCE</scope>
    <source>
        <strain evidence="9">RiSSQ</strain>
    </source>
</reference>
<dbReference type="Pfam" id="PF03372">
    <property type="entry name" value="Exo_endo_phos"/>
    <property type="match status" value="1"/>
</dbReference>
<evidence type="ECO:0000256" key="5">
    <source>
        <dbReference type="PIRSR" id="PIRSR604808-1"/>
    </source>
</evidence>
<feature type="active site" evidence="5">
    <location>
        <position position="103"/>
    </location>
</feature>
<feature type="binding site" evidence="6">
    <location>
        <position position="34"/>
    </location>
    <ligand>
        <name>Mg(2+)</name>
        <dbReference type="ChEBI" id="CHEBI:18420"/>
        <label>1</label>
    </ligand>
</feature>
<feature type="site" description="Transition state stabilizer" evidence="7">
    <location>
        <position position="150"/>
    </location>
</feature>
<dbReference type="NCBIfam" id="TIGR00195">
    <property type="entry name" value="exoDNase_III"/>
    <property type="match status" value="1"/>
</dbReference>
<dbReference type="InterPro" id="IPR036691">
    <property type="entry name" value="Endo/exonu/phosph_ase_sf"/>
</dbReference>
<keyword evidence="3" id="KW-0378">Hydrolase</keyword>
<keyword evidence="6" id="KW-0464">Manganese</keyword>
<feature type="binding site" evidence="6">
    <location>
        <position position="148"/>
    </location>
    <ligand>
        <name>Mg(2+)</name>
        <dbReference type="ChEBI" id="CHEBI:18420"/>
        <label>1</label>
    </ligand>
</feature>